<evidence type="ECO:0000313" key="2">
    <source>
        <dbReference type="EMBL" id="MDQ0255645.1"/>
    </source>
</evidence>
<organism evidence="2 3">
    <name type="scientific">Evansella vedderi</name>
    <dbReference type="NCBI Taxonomy" id="38282"/>
    <lineage>
        <taxon>Bacteria</taxon>
        <taxon>Bacillati</taxon>
        <taxon>Bacillota</taxon>
        <taxon>Bacilli</taxon>
        <taxon>Bacillales</taxon>
        <taxon>Bacillaceae</taxon>
        <taxon>Evansella</taxon>
    </lineage>
</organism>
<dbReference type="EC" id="3.1.21.5" evidence="2"/>
<keyword evidence="3" id="KW-1185">Reference proteome</keyword>
<dbReference type="InterPro" id="IPR027417">
    <property type="entry name" value="P-loop_NTPase"/>
</dbReference>
<dbReference type="InterPro" id="IPR006935">
    <property type="entry name" value="Helicase/UvrB_N"/>
</dbReference>
<accession>A0ABT9ZWN8</accession>
<dbReference type="SUPFAM" id="SSF52540">
    <property type="entry name" value="P-loop containing nucleoside triphosphate hydrolases"/>
    <property type="match status" value="1"/>
</dbReference>
<dbReference type="PANTHER" id="PTHR47396">
    <property type="entry name" value="TYPE I RESTRICTION ENZYME ECOKI R PROTEIN"/>
    <property type="match status" value="1"/>
</dbReference>
<dbReference type="InterPro" id="IPR050742">
    <property type="entry name" value="Helicase_Restrict-Modif_Enz"/>
</dbReference>
<protein>
    <submittedName>
        <fullName evidence="2">Type III restriction enzyme</fullName>
        <ecNumber evidence="2">3.1.21.5</ecNumber>
    </submittedName>
</protein>
<gene>
    <name evidence="2" type="ORF">J2S74_003027</name>
</gene>
<dbReference type="PANTHER" id="PTHR47396:SF1">
    <property type="entry name" value="ATP-DEPENDENT HELICASE IRC3-RELATED"/>
    <property type="match status" value="1"/>
</dbReference>
<proteinExistence type="predicted"/>
<evidence type="ECO:0000313" key="3">
    <source>
        <dbReference type="Proteomes" id="UP001230005"/>
    </source>
</evidence>
<evidence type="ECO:0000259" key="1">
    <source>
        <dbReference type="Pfam" id="PF04851"/>
    </source>
</evidence>
<name>A0ABT9ZWN8_9BACI</name>
<dbReference type="Pfam" id="PF04851">
    <property type="entry name" value="ResIII"/>
    <property type="match status" value="1"/>
</dbReference>
<dbReference type="RefSeq" id="WP_307326682.1">
    <property type="nucleotide sequence ID" value="NZ_JAUSUG010000011.1"/>
</dbReference>
<dbReference type="GO" id="GO:0015668">
    <property type="term" value="F:type III site-specific deoxyribonuclease activity"/>
    <property type="evidence" value="ECO:0007669"/>
    <property type="project" value="UniProtKB-EC"/>
</dbReference>
<keyword evidence="2" id="KW-0378">Hydrolase</keyword>
<dbReference type="Proteomes" id="UP001230005">
    <property type="component" value="Unassembled WGS sequence"/>
</dbReference>
<reference evidence="2 3" key="1">
    <citation type="submission" date="2023-07" db="EMBL/GenBank/DDBJ databases">
        <title>Genomic Encyclopedia of Type Strains, Phase IV (KMG-IV): sequencing the most valuable type-strain genomes for metagenomic binning, comparative biology and taxonomic classification.</title>
        <authorList>
            <person name="Goeker M."/>
        </authorList>
    </citation>
    <scope>NUCLEOTIDE SEQUENCE [LARGE SCALE GENOMIC DNA]</scope>
    <source>
        <strain evidence="2 3">DSM 9768</strain>
    </source>
</reference>
<dbReference type="EMBL" id="JAUSUG010000011">
    <property type="protein sequence ID" value="MDQ0255645.1"/>
    <property type="molecule type" value="Genomic_DNA"/>
</dbReference>
<dbReference type="Gene3D" id="3.40.50.300">
    <property type="entry name" value="P-loop containing nucleotide triphosphate hydrolases"/>
    <property type="match status" value="2"/>
</dbReference>
<sequence>MELKDYQKLILKEIKVYLESLAEQKTKYDRFREMDPDYDSDFSKKAWESVSTNDFTPKQNGIDEYLPNFCIKVPTGGGKTLLATHSIDLIQNYYTNQKTGFVLWIVPTNQIYRQTLSALRNREHPYRQTLDLSSGGRTVILERTDRFSPQDVEENLCVMVLMLPAANRQNKETLKMFQDSSGFESFFPPEDQPTLHDALIQQMPNLDVFVGENGFFGKQIKTSLGNTLRVLQPIVIIDEGQRAYSQRAQETIRGFNPRIVVELSATPPAGSNILVSVSGQDLNKEEMIKLDLHVINKASTEWKHTLLSTVDMRNQLEQKAEEYESQTGRYIRPITLIQVERTGKNQRGQGYIHSEDAKEYLIRECNISPEEIAIKSSDKDDIEGIDLMNRDCSIRYIITKQALQEGWDCPFAYVLAVLTNSSAVTAMTQLVGRVLRQPYANKTGIQLLDESYVYCFQQSSQRILEGIRNGLTNEGMGDLAGRVVESQERPESKKIEVKYREKFKHFEGKIYLPRFAIQEEGKWRELSYEMDLVSRIDWSQIDLEPVKNLTLSSSLRKEERTKVNLSEEEKNVLKRTGYEEKTSGLSIDYVFMTRHLISIVPNPWIAYEMSEQVITAFRDKGIDDNLIASNLVFIVEELEKRVQIEKDRLAEGIFKQLIKDKVMHFFIEETTGYKLPKRIKASETNRRLTRDTGEPIQLSLFEYFPEDDFNEMEKKVAIYLDKQEKLLWWYRNMARADYFVQGWKKNKIFPDFIVAEKAEDYDEDYSKVYVVETKGLHLKNEDTKYKENVFALCNDLGKEMSWDELGLEFESDKPIEFQVVYENEWERRFNEMFEKIE</sequence>
<feature type="domain" description="Helicase/UvrB N-terminal" evidence="1">
    <location>
        <begin position="2"/>
        <end position="268"/>
    </location>
</feature>
<comment type="caution">
    <text evidence="2">The sequence shown here is derived from an EMBL/GenBank/DDBJ whole genome shotgun (WGS) entry which is preliminary data.</text>
</comment>